<dbReference type="HOGENOM" id="CLU_787648_0_0_1"/>
<organism evidence="11 12">
    <name type="scientific">Fusarium pseudograminearum (strain CS3096)</name>
    <name type="common">Wheat and barley crown-rot fungus</name>
    <dbReference type="NCBI Taxonomy" id="1028729"/>
    <lineage>
        <taxon>Eukaryota</taxon>
        <taxon>Fungi</taxon>
        <taxon>Dikarya</taxon>
        <taxon>Ascomycota</taxon>
        <taxon>Pezizomycotina</taxon>
        <taxon>Sordariomycetes</taxon>
        <taxon>Hypocreomycetidae</taxon>
        <taxon>Hypocreales</taxon>
        <taxon>Nectriaceae</taxon>
        <taxon>Fusarium</taxon>
    </lineage>
</organism>
<dbReference type="GO" id="GO:0016020">
    <property type="term" value="C:membrane"/>
    <property type="evidence" value="ECO:0007669"/>
    <property type="project" value="UniProtKB-SubCell"/>
</dbReference>
<comment type="caution">
    <text evidence="11">The sequence shown here is derived from an EMBL/GenBank/DDBJ whole genome shotgun (WGS) entry which is preliminary data.</text>
</comment>
<keyword evidence="4 8" id="KW-0863">Zinc-finger</keyword>
<dbReference type="CDD" id="cd16454">
    <property type="entry name" value="RING-H2_PA-TM-RING"/>
    <property type="match status" value="1"/>
</dbReference>
<evidence type="ECO:0000313" key="11">
    <source>
        <dbReference type="EMBL" id="EKJ74146.1"/>
    </source>
</evidence>
<dbReference type="InterPro" id="IPR013083">
    <property type="entry name" value="Znf_RING/FYVE/PHD"/>
</dbReference>
<dbReference type="PANTHER" id="PTHR46539:SF1">
    <property type="entry name" value="E3 UBIQUITIN-PROTEIN LIGASE ATL42"/>
    <property type="match status" value="1"/>
</dbReference>
<dbReference type="OrthoDB" id="8062037at2759"/>
<feature type="transmembrane region" description="Helical" evidence="9">
    <location>
        <begin position="91"/>
        <end position="113"/>
    </location>
</feature>
<dbReference type="PROSITE" id="PS50089">
    <property type="entry name" value="ZF_RING_2"/>
    <property type="match status" value="1"/>
</dbReference>
<gene>
    <name evidence="11" type="ORF">FPSE_05685</name>
</gene>
<dbReference type="InterPro" id="IPR001841">
    <property type="entry name" value="Znf_RING"/>
</dbReference>
<feature type="transmembrane region" description="Helical" evidence="9">
    <location>
        <begin position="16"/>
        <end position="36"/>
    </location>
</feature>
<sequence>MALDITSIPNAKNSQIWVMSAFGIAIGLAMFGFYTYRACRKDCFKERLPVTLFVPTLPVSFPFAIHYSCSKSAVRCSRGDKVRHSAPDHPVFSAPGPLSPLFFTFCTIIISMAQSEDSDTIEHTNNDNQKTTVWAAILCVVIIVIIAAICIVHRNIRGQAIRRSIEAQLPRYNVSSGLGKDTVESMPIIRFDSRLHSQQIAAPARVYLPPFDQTKPRKHGAQLLPLRKYFTIQNICRESPRSDGAGVQPGDSTSTACSICTEDFIEGVKLRMLPCRHLYHPQCIDPWLTNRSRTCPLWDLRTKDPASGTTTVSGLSGLEQHRRRFQFRALMAMSNEINASYSNETNAVNVGS</sequence>
<evidence type="ECO:0000256" key="6">
    <source>
        <dbReference type="ARBA" id="ARBA00022989"/>
    </source>
</evidence>
<evidence type="ECO:0000256" key="2">
    <source>
        <dbReference type="ARBA" id="ARBA00022692"/>
    </source>
</evidence>
<comment type="subcellular location">
    <subcellularLocation>
        <location evidence="1">Membrane</location>
    </subcellularLocation>
</comment>
<reference evidence="11 12" key="1">
    <citation type="journal article" date="2012" name="PLoS Pathog.">
        <title>Comparative pathogenomics reveals horizontally acquired novel virulence genes in fungi infecting cereal hosts.</title>
        <authorList>
            <person name="Gardiner D.M."/>
            <person name="McDonald M.C."/>
            <person name="Covarelli L."/>
            <person name="Solomon P.S."/>
            <person name="Rusu A.G."/>
            <person name="Marshall M."/>
            <person name="Kazan K."/>
            <person name="Chakraborty S."/>
            <person name="McDonald B.A."/>
            <person name="Manners J.M."/>
        </authorList>
    </citation>
    <scope>NUCLEOTIDE SEQUENCE [LARGE SCALE GENOMIC DNA]</scope>
    <source>
        <strain evidence="11 12">CS3096</strain>
    </source>
</reference>
<keyword evidence="3" id="KW-0479">Metal-binding</keyword>
<dbReference type="GO" id="GO:0008270">
    <property type="term" value="F:zinc ion binding"/>
    <property type="evidence" value="ECO:0007669"/>
    <property type="project" value="UniProtKB-KW"/>
</dbReference>
<feature type="transmembrane region" description="Helical" evidence="9">
    <location>
        <begin position="133"/>
        <end position="153"/>
    </location>
</feature>
<keyword evidence="7 9" id="KW-0472">Membrane</keyword>
<dbReference type="KEGG" id="fpu:FPSE_05685"/>
<proteinExistence type="predicted"/>
<dbReference type="Gene3D" id="3.30.40.10">
    <property type="entry name" value="Zinc/RING finger domain, C3HC4 (zinc finger)"/>
    <property type="match status" value="1"/>
</dbReference>
<feature type="domain" description="RING-type" evidence="10">
    <location>
        <begin position="257"/>
        <end position="297"/>
    </location>
</feature>
<protein>
    <recommendedName>
        <fullName evidence="10">RING-type domain-containing protein</fullName>
    </recommendedName>
</protein>
<dbReference type="EMBL" id="AFNW01000118">
    <property type="protein sequence ID" value="EKJ74146.1"/>
    <property type="molecule type" value="Genomic_DNA"/>
</dbReference>
<evidence type="ECO:0000259" key="10">
    <source>
        <dbReference type="PROSITE" id="PS50089"/>
    </source>
</evidence>
<evidence type="ECO:0000256" key="4">
    <source>
        <dbReference type="ARBA" id="ARBA00022771"/>
    </source>
</evidence>
<keyword evidence="6 9" id="KW-1133">Transmembrane helix</keyword>
<accession>K3UP98</accession>
<evidence type="ECO:0000256" key="8">
    <source>
        <dbReference type="PROSITE-ProRule" id="PRU00175"/>
    </source>
</evidence>
<evidence type="ECO:0000256" key="7">
    <source>
        <dbReference type="ARBA" id="ARBA00023136"/>
    </source>
</evidence>
<keyword evidence="5" id="KW-0862">Zinc</keyword>
<name>K3UP98_FUSPC</name>
<dbReference type="RefSeq" id="XP_009257078.1">
    <property type="nucleotide sequence ID" value="XM_009258803.1"/>
</dbReference>
<dbReference type="PANTHER" id="PTHR46539">
    <property type="entry name" value="E3 UBIQUITIN-PROTEIN LIGASE ATL42"/>
    <property type="match status" value="1"/>
</dbReference>
<evidence type="ECO:0000256" key="1">
    <source>
        <dbReference type="ARBA" id="ARBA00004370"/>
    </source>
</evidence>
<dbReference type="SUPFAM" id="SSF57850">
    <property type="entry name" value="RING/U-box"/>
    <property type="match status" value="1"/>
</dbReference>
<dbReference type="eggNOG" id="KOG4628">
    <property type="taxonomic scope" value="Eukaryota"/>
</dbReference>
<dbReference type="AlphaFoldDB" id="K3UP98"/>
<evidence type="ECO:0000256" key="5">
    <source>
        <dbReference type="ARBA" id="ARBA00022833"/>
    </source>
</evidence>
<evidence type="ECO:0000256" key="9">
    <source>
        <dbReference type="SAM" id="Phobius"/>
    </source>
</evidence>
<dbReference type="GeneID" id="20364303"/>
<keyword evidence="2 9" id="KW-0812">Transmembrane</keyword>
<evidence type="ECO:0000256" key="3">
    <source>
        <dbReference type="ARBA" id="ARBA00022723"/>
    </source>
</evidence>
<dbReference type="Pfam" id="PF13639">
    <property type="entry name" value="zf-RING_2"/>
    <property type="match status" value="1"/>
</dbReference>
<keyword evidence="12" id="KW-1185">Reference proteome</keyword>
<dbReference type="Proteomes" id="UP000007978">
    <property type="component" value="Chromosome 3"/>
</dbReference>
<dbReference type="SMART" id="SM00184">
    <property type="entry name" value="RING"/>
    <property type="match status" value="1"/>
</dbReference>
<evidence type="ECO:0000313" key="12">
    <source>
        <dbReference type="Proteomes" id="UP000007978"/>
    </source>
</evidence>